<dbReference type="PANTHER" id="PTHR11886">
    <property type="entry name" value="DYNEIN LIGHT CHAIN"/>
    <property type="match status" value="1"/>
</dbReference>
<proteinExistence type="inferred from homology"/>
<dbReference type="EMBL" id="UYRU01043258">
    <property type="protein sequence ID" value="VDK81012.1"/>
    <property type="molecule type" value="Genomic_DNA"/>
</dbReference>
<organism evidence="2 3">
    <name type="scientific">Dibothriocephalus latus</name>
    <name type="common">Fish tapeworm</name>
    <name type="synonym">Diphyllobothrium latum</name>
    <dbReference type="NCBI Taxonomy" id="60516"/>
    <lineage>
        <taxon>Eukaryota</taxon>
        <taxon>Metazoa</taxon>
        <taxon>Spiralia</taxon>
        <taxon>Lophotrochozoa</taxon>
        <taxon>Platyhelminthes</taxon>
        <taxon>Cestoda</taxon>
        <taxon>Eucestoda</taxon>
        <taxon>Diphyllobothriidea</taxon>
        <taxon>Diphyllobothriidae</taxon>
        <taxon>Dibothriocephalus</taxon>
    </lineage>
</organism>
<dbReference type="Pfam" id="PF01221">
    <property type="entry name" value="Dynein_light"/>
    <property type="match status" value="1"/>
</dbReference>
<keyword evidence="1" id="KW-0963">Cytoplasm</keyword>
<keyword evidence="1" id="KW-0505">Motor protein</keyword>
<dbReference type="PANTHER" id="PTHR11886:SF35">
    <property type="entry name" value="DYNEIN LIGHT CHAIN"/>
    <property type="match status" value="1"/>
</dbReference>
<sequence length="93" mass="10806">MTTTDSRTHQAIIHQSQLTDDQEQLAAQIAMEAMQMSASESAVAKQIKQEFDKRYNRSWNCIVGQHFARYDECWNYDIVHLLISFSAFVNSYL</sequence>
<dbReference type="AlphaFoldDB" id="A0A3P6SZA3"/>
<name>A0A3P6SZA3_DIBLA</name>
<keyword evidence="1" id="KW-0493">Microtubule</keyword>
<dbReference type="GO" id="GO:0005868">
    <property type="term" value="C:cytoplasmic dynein complex"/>
    <property type="evidence" value="ECO:0007669"/>
    <property type="project" value="TreeGrafter"/>
</dbReference>
<dbReference type="InterPro" id="IPR037177">
    <property type="entry name" value="DLC_sf"/>
</dbReference>
<accession>A0A3P6SZA3</accession>
<dbReference type="GO" id="GO:0005874">
    <property type="term" value="C:microtubule"/>
    <property type="evidence" value="ECO:0007669"/>
    <property type="project" value="UniProtKB-KW"/>
</dbReference>
<reference evidence="2 3" key="1">
    <citation type="submission" date="2018-11" db="EMBL/GenBank/DDBJ databases">
        <authorList>
            <consortium name="Pathogen Informatics"/>
        </authorList>
    </citation>
    <scope>NUCLEOTIDE SEQUENCE [LARGE SCALE GENOMIC DNA]</scope>
</reference>
<dbReference type="Gene3D" id="3.30.740.10">
    <property type="entry name" value="Protein Inhibitor Of Neuronal Nitric Oxide Synthase"/>
    <property type="match status" value="1"/>
</dbReference>
<comment type="subcellular location">
    <subcellularLocation>
        <location evidence="1">Cytoplasm</location>
        <location evidence="1">Cytoskeleton</location>
    </subcellularLocation>
</comment>
<dbReference type="GO" id="GO:0045505">
    <property type="term" value="F:dynein intermediate chain binding"/>
    <property type="evidence" value="ECO:0007669"/>
    <property type="project" value="TreeGrafter"/>
</dbReference>
<keyword evidence="1" id="KW-0206">Cytoskeleton</keyword>
<evidence type="ECO:0000313" key="3">
    <source>
        <dbReference type="Proteomes" id="UP000281553"/>
    </source>
</evidence>
<dbReference type="OrthoDB" id="10033309at2759"/>
<keyword evidence="1" id="KW-0243">Dynein</keyword>
<dbReference type="SUPFAM" id="SSF54648">
    <property type="entry name" value="DLC"/>
    <property type="match status" value="1"/>
</dbReference>
<comment type="similarity">
    <text evidence="1">Belongs to the dynein light chain family.</text>
</comment>
<gene>
    <name evidence="2" type="ORF">DILT_LOCUS3176</name>
</gene>
<protein>
    <recommendedName>
        <fullName evidence="1">Dynein light chain</fullName>
    </recommendedName>
</protein>
<dbReference type="GO" id="GO:0007017">
    <property type="term" value="P:microtubule-based process"/>
    <property type="evidence" value="ECO:0007669"/>
    <property type="project" value="InterPro"/>
</dbReference>
<keyword evidence="3" id="KW-1185">Reference proteome</keyword>
<evidence type="ECO:0000256" key="1">
    <source>
        <dbReference type="RuleBase" id="RU365010"/>
    </source>
</evidence>
<evidence type="ECO:0000313" key="2">
    <source>
        <dbReference type="EMBL" id="VDK81012.1"/>
    </source>
</evidence>
<dbReference type="Proteomes" id="UP000281553">
    <property type="component" value="Unassembled WGS sequence"/>
</dbReference>
<dbReference type="SMART" id="SM01375">
    <property type="entry name" value="Dynein_light"/>
    <property type="match status" value="1"/>
</dbReference>
<dbReference type="InterPro" id="IPR001372">
    <property type="entry name" value="Dynein_light_chain_typ-1/2"/>
</dbReference>